<gene>
    <name evidence="1" type="ORF">JHL18_08605</name>
</gene>
<protein>
    <recommendedName>
        <fullName evidence="3">Phage protein</fullName>
    </recommendedName>
</protein>
<organism evidence="1 2">
    <name type="scientific">Clostridium yunnanense</name>
    <dbReference type="NCBI Taxonomy" id="2800325"/>
    <lineage>
        <taxon>Bacteria</taxon>
        <taxon>Bacillati</taxon>
        <taxon>Bacillota</taxon>
        <taxon>Clostridia</taxon>
        <taxon>Eubacteriales</taxon>
        <taxon>Clostridiaceae</taxon>
        <taxon>Clostridium</taxon>
    </lineage>
</organism>
<sequence length="174" mass="20201">MNEKQQSILNELLSNIDLKYNTMFLELAEYAISLGYTPVRSKTIDVNIDFRKNKFKKTILKLEAKEQKHAGLKYGERDKPGLRMRFFAAKEYSDIFNNGIKNVIEEYDGRYTGCYGCGRCDGSEGYTFIYPDGRKVYRCGSELISVFDFTEKDVPEIKKLLKIQDDYYVEKLGS</sequence>
<evidence type="ECO:0000313" key="1">
    <source>
        <dbReference type="EMBL" id="MBK1810696.1"/>
    </source>
</evidence>
<name>A0ABS1EMT8_9CLOT</name>
<keyword evidence="2" id="KW-1185">Reference proteome</keyword>
<dbReference type="EMBL" id="JAENHN010000027">
    <property type="protein sequence ID" value="MBK1810696.1"/>
    <property type="molecule type" value="Genomic_DNA"/>
</dbReference>
<dbReference type="Proteomes" id="UP000596739">
    <property type="component" value="Unassembled WGS sequence"/>
</dbReference>
<evidence type="ECO:0008006" key="3">
    <source>
        <dbReference type="Google" id="ProtNLM"/>
    </source>
</evidence>
<dbReference type="RefSeq" id="WP_200268193.1">
    <property type="nucleotide sequence ID" value="NZ_JAENHN010000027.1"/>
</dbReference>
<evidence type="ECO:0000313" key="2">
    <source>
        <dbReference type="Proteomes" id="UP000596739"/>
    </source>
</evidence>
<reference evidence="2" key="1">
    <citation type="submission" date="2021-01" db="EMBL/GenBank/DDBJ databases">
        <title>Genome public.</title>
        <authorList>
            <person name="Liu C."/>
            <person name="Sun Q."/>
        </authorList>
    </citation>
    <scope>NUCLEOTIDE SEQUENCE [LARGE SCALE GENOMIC DNA]</scope>
    <source>
        <strain evidence="2">YIM B02505</strain>
    </source>
</reference>
<accession>A0ABS1EMT8</accession>
<comment type="caution">
    <text evidence="1">The sequence shown here is derived from an EMBL/GenBank/DDBJ whole genome shotgun (WGS) entry which is preliminary data.</text>
</comment>
<proteinExistence type="predicted"/>